<protein>
    <submittedName>
        <fullName evidence="6">Magnesium transporter, putative</fullName>
    </submittedName>
</protein>
<feature type="compositionally biased region" description="Basic and acidic residues" evidence="5">
    <location>
        <begin position="1"/>
        <end position="11"/>
    </location>
</feature>
<feature type="region of interest" description="Disordered" evidence="5">
    <location>
        <begin position="137"/>
        <end position="160"/>
    </location>
</feature>
<dbReference type="Pfam" id="PF05653">
    <property type="entry name" value="Mg_trans_NIPA"/>
    <property type="match status" value="1"/>
</dbReference>
<feature type="region of interest" description="Disordered" evidence="5">
    <location>
        <begin position="1"/>
        <end position="90"/>
    </location>
</feature>
<sequence length="160" mass="17729">MHDDDQPDQIKSRRSRIKANRASSVSNRNSEEVADVATREKLRRSQTRVGKASSESGEIGACFRRASEEEASIRDSWGDPPPFRAIPATKDWAGQNPTQIATELCGFVTILSGTFLLHKTKDMNDGSSASTLLRLHKHTEEDGFEPEGIPLRCQESTRSS</sequence>
<organism evidence="6 7">
    <name type="scientific">Actinidia rufa</name>
    <dbReference type="NCBI Taxonomy" id="165716"/>
    <lineage>
        <taxon>Eukaryota</taxon>
        <taxon>Viridiplantae</taxon>
        <taxon>Streptophyta</taxon>
        <taxon>Embryophyta</taxon>
        <taxon>Tracheophyta</taxon>
        <taxon>Spermatophyta</taxon>
        <taxon>Magnoliopsida</taxon>
        <taxon>eudicotyledons</taxon>
        <taxon>Gunneridae</taxon>
        <taxon>Pentapetalae</taxon>
        <taxon>asterids</taxon>
        <taxon>Ericales</taxon>
        <taxon>Actinidiaceae</taxon>
        <taxon>Actinidia</taxon>
    </lineage>
</organism>
<evidence type="ECO:0000256" key="1">
    <source>
        <dbReference type="ARBA" id="ARBA00004141"/>
    </source>
</evidence>
<dbReference type="EMBL" id="BJWL01000350">
    <property type="protein sequence ID" value="GFS40492.1"/>
    <property type="molecule type" value="Genomic_DNA"/>
</dbReference>
<keyword evidence="2" id="KW-0812">Transmembrane</keyword>
<proteinExistence type="predicted"/>
<evidence type="ECO:0000256" key="3">
    <source>
        <dbReference type="ARBA" id="ARBA00022989"/>
    </source>
</evidence>
<dbReference type="GO" id="GO:0016020">
    <property type="term" value="C:membrane"/>
    <property type="evidence" value="ECO:0007669"/>
    <property type="project" value="UniProtKB-SubCell"/>
</dbReference>
<evidence type="ECO:0000313" key="7">
    <source>
        <dbReference type="Proteomes" id="UP000585474"/>
    </source>
</evidence>
<dbReference type="InterPro" id="IPR008521">
    <property type="entry name" value="Mg_trans_NIPA"/>
</dbReference>
<evidence type="ECO:0000256" key="4">
    <source>
        <dbReference type="ARBA" id="ARBA00023136"/>
    </source>
</evidence>
<evidence type="ECO:0000256" key="5">
    <source>
        <dbReference type="SAM" id="MobiDB-lite"/>
    </source>
</evidence>
<evidence type="ECO:0000256" key="2">
    <source>
        <dbReference type="ARBA" id="ARBA00022692"/>
    </source>
</evidence>
<dbReference type="Proteomes" id="UP000585474">
    <property type="component" value="Unassembled WGS sequence"/>
</dbReference>
<dbReference type="AlphaFoldDB" id="A0A7J0DR11"/>
<dbReference type="GO" id="GO:0005769">
    <property type="term" value="C:early endosome"/>
    <property type="evidence" value="ECO:0007669"/>
    <property type="project" value="UniProtKB-SubCell"/>
</dbReference>
<comment type="subcellular location">
    <subcellularLocation>
        <location evidence="1">Membrane</location>
        <topology evidence="1">Multi-pass membrane protein</topology>
    </subcellularLocation>
</comment>
<feature type="compositionally biased region" description="Basic and acidic residues" evidence="5">
    <location>
        <begin position="65"/>
        <end position="77"/>
    </location>
</feature>
<dbReference type="GO" id="GO:0015095">
    <property type="term" value="F:magnesium ion transmembrane transporter activity"/>
    <property type="evidence" value="ECO:0007669"/>
    <property type="project" value="InterPro"/>
</dbReference>
<keyword evidence="3" id="KW-1133">Transmembrane helix</keyword>
<comment type="caution">
    <text evidence="6">The sequence shown here is derived from an EMBL/GenBank/DDBJ whole genome shotgun (WGS) entry which is preliminary data.</text>
</comment>
<accession>A0A7J0DR11</accession>
<keyword evidence="4" id="KW-0472">Membrane</keyword>
<dbReference type="OrthoDB" id="1734556at2759"/>
<evidence type="ECO:0000313" key="6">
    <source>
        <dbReference type="EMBL" id="GFS40492.1"/>
    </source>
</evidence>
<keyword evidence="7" id="KW-1185">Reference proteome</keyword>
<reference evidence="7" key="1">
    <citation type="submission" date="2019-07" db="EMBL/GenBank/DDBJ databases">
        <title>De Novo Assembly of kiwifruit Actinidia rufa.</title>
        <authorList>
            <person name="Sugita-Konishi S."/>
            <person name="Sato K."/>
            <person name="Mori E."/>
            <person name="Abe Y."/>
            <person name="Kisaki G."/>
            <person name="Hamano K."/>
            <person name="Suezawa K."/>
            <person name="Otani M."/>
            <person name="Fukuda T."/>
            <person name="Manabe T."/>
            <person name="Gomi K."/>
            <person name="Tabuchi M."/>
            <person name="Akimitsu K."/>
            <person name="Kataoka I."/>
        </authorList>
    </citation>
    <scope>NUCLEOTIDE SEQUENCE [LARGE SCALE GENOMIC DNA]</scope>
    <source>
        <strain evidence="7">cv. Fuchu</strain>
    </source>
</reference>
<gene>
    <name evidence="6" type="ORF">Acr_00g0068860</name>
</gene>
<name>A0A7J0DR11_9ERIC</name>